<sequence>MSDTRAPVKDNNCFRGFDLSVNGAEPQMVEFPSIAAPSQEAHLGSEHRRRHLHVHSPAVVSRI</sequence>
<dbReference type="GeneID" id="85474297"/>
<proteinExistence type="predicted"/>
<evidence type="ECO:0000313" key="3">
    <source>
        <dbReference type="Proteomes" id="UP001243989"/>
    </source>
</evidence>
<keyword evidence="3" id="KW-1185">Reference proteome</keyword>
<accession>A0AAJ0EIJ2</accession>
<comment type="caution">
    <text evidence="2">The sequence shown here is derived from an EMBL/GenBank/DDBJ whole genome shotgun (WGS) entry which is preliminary data.</text>
</comment>
<gene>
    <name evidence="2" type="ORF">BDP81DRAFT_415207</name>
</gene>
<evidence type="ECO:0000256" key="1">
    <source>
        <dbReference type="SAM" id="MobiDB-lite"/>
    </source>
</evidence>
<name>A0AAJ0EIJ2_9PEZI</name>
<dbReference type="EMBL" id="JAHMHQ010000002">
    <property type="protein sequence ID" value="KAK1654210.1"/>
    <property type="molecule type" value="Genomic_DNA"/>
</dbReference>
<organism evidence="2 3">
    <name type="scientific">Colletotrichum phormii</name>
    <dbReference type="NCBI Taxonomy" id="359342"/>
    <lineage>
        <taxon>Eukaryota</taxon>
        <taxon>Fungi</taxon>
        <taxon>Dikarya</taxon>
        <taxon>Ascomycota</taxon>
        <taxon>Pezizomycotina</taxon>
        <taxon>Sordariomycetes</taxon>
        <taxon>Hypocreomycetidae</taxon>
        <taxon>Glomerellales</taxon>
        <taxon>Glomerellaceae</taxon>
        <taxon>Colletotrichum</taxon>
        <taxon>Colletotrichum acutatum species complex</taxon>
    </lineage>
</organism>
<dbReference type="RefSeq" id="XP_060450254.1">
    <property type="nucleotide sequence ID" value="XM_060589435.1"/>
</dbReference>
<protein>
    <submittedName>
        <fullName evidence="2">Uncharacterized protein</fullName>
    </submittedName>
</protein>
<reference evidence="2" key="1">
    <citation type="submission" date="2021-06" db="EMBL/GenBank/DDBJ databases">
        <title>Comparative genomics, transcriptomics and evolutionary studies reveal genomic signatures of adaptation to plant cell wall in hemibiotrophic fungi.</title>
        <authorList>
            <consortium name="DOE Joint Genome Institute"/>
            <person name="Baroncelli R."/>
            <person name="Diaz J.F."/>
            <person name="Benocci T."/>
            <person name="Peng M."/>
            <person name="Battaglia E."/>
            <person name="Haridas S."/>
            <person name="Andreopoulos W."/>
            <person name="Labutti K."/>
            <person name="Pangilinan J."/>
            <person name="Floch G.L."/>
            <person name="Makela M.R."/>
            <person name="Henrissat B."/>
            <person name="Grigoriev I.V."/>
            <person name="Crouch J.A."/>
            <person name="De Vries R.P."/>
            <person name="Sukno S.A."/>
            <person name="Thon M.R."/>
        </authorList>
    </citation>
    <scope>NUCLEOTIDE SEQUENCE</scope>
    <source>
        <strain evidence="2">CBS 102054</strain>
    </source>
</reference>
<dbReference type="Proteomes" id="UP001243989">
    <property type="component" value="Unassembled WGS sequence"/>
</dbReference>
<evidence type="ECO:0000313" key="2">
    <source>
        <dbReference type="EMBL" id="KAK1654210.1"/>
    </source>
</evidence>
<dbReference type="AlphaFoldDB" id="A0AAJ0EIJ2"/>
<feature type="region of interest" description="Disordered" evidence="1">
    <location>
        <begin position="37"/>
        <end position="63"/>
    </location>
</feature>